<dbReference type="PANTHER" id="PTHR22602:SF0">
    <property type="entry name" value="TRANSFERASE CAF17, MITOCHONDRIAL-RELATED"/>
    <property type="match status" value="1"/>
</dbReference>
<dbReference type="Gene3D" id="3.30.70.1400">
    <property type="entry name" value="Aminomethyltransferase beta-barrel domains"/>
    <property type="match status" value="1"/>
</dbReference>
<dbReference type="AlphaFoldDB" id="Q4N8F0"/>
<dbReference type="GO" id="GO:0005759">
    <property type="term" value="C:mitochondrial matrix"/>
    <property type="evidence" value="ECO:0007669"/>
    <property type="project" value="TreeGrafter"/>
</dbReference>
<dbReference type="KEGG" id="tpv:TP01_0521"/>
<dbReference type="SUPFAM" id="SSF103025">
    <property type="entry name" value="Folate-binding domain"/>
    <property type="match status" value="1"/>
</dbReference>
<dbReference type="PANTHER" id="PTHR22602">
    <property type="entry name" value="TRANSFERASE CAF17, MITOCHONDRIAL-RELATED"/>
    <property type="match status" value="1"/>
</dbReference>
<protein>
    <submittedName>
        <fullName evidence="1">Uncharacterized protein</fullName>
    </submittedName>
</protein>
<dbReference type="RefSeq" id="XP_766041.1">
    <property type="nucleotide sequence ID" value="XM_760948.1"/>
</dbReference>
<dbReference type="Proteomes" id="UP000001949">
    <property type="component" value="Unassembled WGS sequence"/>
</dbReference>
<dbReference type="GO" id="GO:0016226">
    <property type="term" value="P:iron-sulfur cluster assembly"/>
    <property type="evidence" value="ECO:0007669"/>
    <property type="project" value="TreeGrafter"/>
</dbReference>
<evidence type="ECO:0000313" key="2">
    <source>
        <dbReference type="Proteomes" id="UP000001949"/>
    </source>
</evidence>
<accession>Q4N8F0</accession>
<dbReference type="EMBL" id="AAGK01000001">
    <property type="protein sequence ID" value="EAN33758.1"/>
    <property type="molecule type" value="Genomic_DNA"/>
</dbReference>
<reference evidence="1 2" key="1">
    <citation type="journal article" date="2005" name="Science">
        <title>Genome sequence of Theileria parva, a bovine pathogen that transforms lymphocytes.</title>
        <authorList>
            <person name="Gardner M.J."/>
            <person name="Bishop R."/>
            <person name="Shah T."/>
            <person name="de Villiers E.P."/>
            <person name="Carlton J.M."/>
            <person name="Hall N."/>
            <person name="Ren Q."/>
            <person name="Paulsen I.T."/>
            <person name="Pain A."/>
            <person name="Berriman M."/>
            <person name="Wilson R.J.M."/>
            <person name="Sato S."/>
            <person name="Ralph S.A."/>
            <person name="Mann D.J."/>
            <person name="Xiong Z."/>
            <person name="Shallom S.J."/>
            <person name="Weidman J."/>
            <person name="Jiang L."/>
            <person name="Lynn J."/>
            <person name="Weaver B."/>
            <person name="Shoaibi A."/>
            <person name="Domingo A.R."/>
            <person name="Wasawo D."/>
            <person name="Crabtree J."/>
            <person name="Wortman J.R."/>
            <person name="Haas B."/>
            <person name="Angiuoli S.V."/>
            <person name="Creasy T.H."/>
            <person name="Lu C."/>
            <person name="Suh B."/>
            <person name="Silva J.C."/>
            <person name="Utterback T.R."/>
            <person name="Feldblyum T.V."/>
            <person name="Pertea M."/>
            <person name="Allen J."/>
            <person name="Nierman W.C."/>
            <person name="Taracha E.L.N."/>
            <person name="Salzberg S.L."/>
            <person name="White O.R."/>
            <person name="Fitzhugh H.A."/>
            <person name="Morzaria S."/>
            <person name="Venter J.C."/>
            <person name="Fraser C.M."/>
            <person name="Nene V."/>
        </authorList>
    </citation>
    <scope>NUCLEOTIDE SEQUENCE [LARGE SCALE GENOMIC DNA]</scope>
    <source>
        <strain evidence="1 2">Muguga</strain>
    </source>
</reference>
<dbReference type="InterPro" id="IPR045179">
    <property type="entry name" value="YgfZ/GcvT"/>
</dbReference>
<dbReference type="STRING" id="5875.Q4N8F0"/>
<sequence>MLRLNNRVIIRLFGQDSFNFLQGLISSDLRLVKADETRPALFLSAQGHIVAESLIFTHEGDYYLDSLKINHNKILNIINKRKLASKVQTDTTESEVYVSTLDSEFYTHFKPGKTKENKNLIKLLDTRNRLFGHRYYWISNNTVCGLDQVESNKLGNNNLDKNQENLSVYDKLLLMNNYLMDLMMNEDGFEKYKLMPFDLNLQNFNYISSDKGCYVGQEIINRINNKVLINKYKLYIAVSDDLKNQLKNSNNSMEMSFLNQLPLLNSVQKAFSGNLENGINYNFFKTFENLRIVSNDNLSFSPDVKELISNKRLIPILFDNKFGFVLLNRNIHLKILTVDGHQYTLYNI</sequence>
<dbReference type="InterPro" id="IPR017703">
    <property type="entry name" value="YgfZ/GCV_T_CS"/>
</dbReference>
<evidence type="ECO:0000313" key="1">
    <source>
        <dbReference type="EMBL" id="EAN33758.1"/>
    </source>
</evidence>
<dbReference type="Gene3D" id="2.40.30.160">
    <property type="match status" value="1"/>
</dbReference>
<dbReference type="GeneID" id="3502922"/>
<name>Q4N8F0_THEPA</name>
<keyword evidence="2" id="KW-1185">Reference proteome</keyword>
<dbReference type="eggNOG" id="KOG2929">
    <property type="taxonomic scope" value="Eukaryota"/>
</dbReference>
<dbReference type="NCBIfam" id="TIGR03317">
    <property type="entry name" value="ygfZ_signature"/>
    <property type="match status" value="1"/>
</dbReference>
<dbReference type="InParanoid" id="Q4N8F0"/>
<comment type="caution">
    <text evidence="1">The sequence shown here is derived from an EMBL/GenBank/DDBJ whole genome shotgun (WGS) entry which is preliminary data.</text>
</comment>
<dbReference type="OMA" id="HRREHEY"/>
<dbReference type="VEuPathDB" id="PiroplasmaDB:TpMuguga_01g00521"/>
<gene>
    <name evidence="1" type="ordered locus">TP01_0521</name>
</gene>
<proteinExistence type="predicted"/>
<organism evidence="1 2">
    <name type="scientific">Theileria parva</name>
    <name type="common">East coast fever infection agent</name>
    <dbReference type="NCBI Taxonomy" id="5875"/>
    <lineage>
        <taxon>Eukaryota</taxon>
        <taxon>Sar</taxon>
        <taxon>Alveolata</taxon>
        <taxon>Apicomplexa</taxon>
        <taxon>Aconoidasida</taxon>
        <taxon>Piroplasmida</taxon>
        <taxon>Theileriidae</taxon>
        <taxon>Theileria</taxon>
    </lineage>
</organism>